<dbReference type="AlphaFoldDB" id="A0A511YSS8"/>
<sequence>MYMSDIGRWGVVDPLAESTTRVSPYNYALNNPVMFIDPDGRKPMASTEMDEHSVGFGNGRGILSYLGRGDSQSILSFLGRDDEFMKSRIDGLGGGGGSAATFGETQLYKDIMAYLAEPDSSEPDFSKFDFSQFGTDDPPGSSISITRKAWNFLADGIISKPVEGIQVVGYLFYGSFYLVPKEMIKQGKAGDMHVKMDMTLWGFKDGVFGQTLNYKDGTTIMSEKEKFRKISIPAIEAMTIGIGFRFKPFTQLGTVGNAVGNWGVNTGMKTAVKKGIYQLGPK</sequence>
<evidence type="ECO:0000313" key="2">
    <source>
        <dbReference type="Proteomes" id="UP000321863"/>
    </source>
</evidence>
<proteinExistence type="predicted"/>
<name>A0A511YSS8_9FLAO</name>
<evidence type="ECO:0000313" key="1">
    <source>
        <dbReference type="EMBL" id="GEN78250.1"/>
    </source>
</evidence>
<accession>A0A511YSS8</accession>
<dbReference type="NCBIfam" id="TIGR03696">
    <property type="entry name" value="Rhs_assc_core"/>
    <property type="match status" value="1"/>
</dbReference>
<reference evidence="1 2" key="1">
    <citation type="submission" date="2019-07" db="EMBL/GenBank/DDBJ databases">
        <title>Whole genome shotgun sequence of Chryseobacterium hagamense NBRC 105253.</title>
        <authorList>
            <person name="Hosoyama A."/>
            <person name="Uohara A."/>
            <person name="Ohji S."/>
            <person name="Ichikawa N."/>
        </authorList>
    </citation>
    <scope>NUCLEOTIDE SEQUENCE [LARGE SCALE GENOMIC DNA]</scope>
    <source>
        <strain evidence="1 2">NBRC 105253</strain>
    </source>
</reference>
<protein>
    <recommendedName>
        <fullName evidence="3">RHS repeat-associated core domain-containing protein</fullName>
    </recommendedName>
</protein>
<dbReference type="Proteomes" id="UP000321863">
    <property type="component" value="Unassembled WGS sequence"/>
</dbReference>
<keyword evidence="2" id="KW-1185">Reference proteome</keyword>
<dbReference type="Gene3D" id="2.180.10.10">
    <property type="entry name" value="RHS repeat-associated core"/>
    <property type="match status" value="1"/>
</dbReference>
<gene>
    <name evidence="1" type="ORF">CHA01nite_39900</name>
</gene>
<organism evidence="1 2">
    <name type="scientific">Chryseobacterium hagamense</name>
    <dbReference type="NCBI Taxonomy" id="395935"/>
    <lineage>
        <taxon>Bacteria</taxon>
        <taxon>Pseudomonadati</taxon>
        <taxon>Bacteroidota</taxon>
        <taxon>Flavobacteriia</taxon>
        <taxon>Flavobacteriales</taxon>
        <taxon>Weeksellaceae</taxon>
        <taxon>Chryseobacterium group</taxon>
        <taxon>Chryseobacterium</taxon>
    </lineage>
</organism>
<comment type="caution">
    <text evidence="1">The sequence shown here is derived from an EMBL/GenBank/DDBJ whole genome shotgun (WGS) entry which is preliminary data.</text>
</comment>
<dbReference type="InterPro" id="IPR022385">
    <property type="entry name" value="Rhs_assc_core"/>
</dbReference>
<dbReference type="EMBL" id="BJYJ01000074">
    <property type="protein sequence ID" value="GEN78250.1"/>
    <property type="molecule type" value="Genomic_DNA"/>
</dbReference>
<evidence type="ECO:0008006" key="3">
    <source>
        <dbReference type="Google" id="ProtNLM"/>
    </source>
</evidence>